<gene>
    <name evidence="5" type="primary">KCNAB3_1</name>
    <name evidence="5" type="ORF">Ciccas_000771</name>
</gene>
<dbReference type="Gene3D" id="3.20.20.100">
    <property type="entry name" value="NADP-dependent oxidoreductase domain"/>
    <property type="match status" value="1"/>
</dbReference>
<dbReference type="GO" id="GO:0034220">
    <property type="term" value="P:monoatomic ion transmembrane transport"/>
    <property type="evidence" value="ECO:0007669"/>
    <property type="project" value="UniProtKB-KW"/>
</dbReference>
<dbReference type="InterPro" id="IPR036812">
    <property type="entry name" value="NAD(P)_OxRdtase_dom_sf"/>
</dbReference>
<evidence type="ECO:0000256" key="1">
    <source>
        <dbReference type="ARBA" id="ARBA00006515"/>
    </source>
</evidence>
<evidence type="ECO:0000259" key="4">
    <source>
        <dbReference type="Pfam" id="PF00248"/>
    </source>
</evidence>
<reference evidence="5 6" key="1">
    <citation type="submission" date="2024-11" db="EMBL/GenBank/DDBJ databases">
        <title>Adaptive evolution of stress response genes in parasites aligns with host niche diversity.</title>
        <authorList>
            <person name="Hahn C."/>
            <person name="Resl P."/>
        </authorList>
    </citation>
    <scope>NUCLEOTIDE SEQUENCE [LARGE SCALE GENOMIC DNA]</scope>
    <source>
        <strain evidence="5">EGGRZ-B1_66</strain>
        <tissue evidence="5">Body</tissue>
    </source>
</reference>
<dbReference type="Pfam" id="PF00248">
    <property type="entry name" value="Aldo_ket_red"/>
    <property type="match status" value="1"/>
</dbReference>
<dbReference type="AlphaFoldDB" id="A0ABD2QLZ5"/>
<dbReference type="PRINTS" id="PR01577">
    <property type="entry name" value="KCNABCHANNEL"/>
</dbReference>
<sequence length="97" mass="10936">MRQSGQTSKFLLVTIRYLQGFHWLKTRLEAKDSEPVHRKVGDLLAIATQLNCSLAQLAIAWTLRHSSPSTIVMSATSVSQLRENLQVFKASHMTAQR</sequence>
<dbReference type="SUPFAM" id="SSF51430">
    <property type="entry name" value="NAD(P)-linked oxidoreductase"/>
    <property type="match status" value="1"/>
</dbReference>
<comment type="similarity">
    <text evidence="1">Belongs to the shaker potassium channel beta subunit family.</text>
</comment>
<dbReference type="EMBL" id="JBJKFK010000045">
    <property type="protein sequence ID" value="KAL3320539.1"/>
    <property type="molecule type" value="Genomic_DNA"/>
</dbReference>
<dbReference type="GO" id="GO:0016491">
    <property type="term" value="F:oxidoreductase activity"/>
    <property type="evidence" value="ECO:0007669"/>
    <property type="project" value="UniProtKB-KW"/>
</dbReference>
<comment type="caution">
    <text evidence="5">The sequence shown here is derived from an EMBL/GenBank/DDBJ whole genome shotgun (WGS) entry which is preliminary data.</text>
</comment>
<dbReference type="InterPro" id="IPR023210">
    <property type="entry name" value="NADP_OxRdtase_dom"/>
</dbReference>
<dbReference type="Proteomes" id="UP001626550">
    <property type="component" value="Unassembled WGS sequence"/>
</dbReference>
<dbReference type="InterPro" id="IPR005399">
    <property type="entry name" value="K_chnl_volt-dep_bsu_KCNAB-rel"/>
</dbReference>
<feature type="domain" description="NADP-dependent oxidoreductase" evidence="4">
    <location>
        <begin position="39"/>
        <end position="90"/>
    </location>
</feature>
<dbReference type="PANTHER" id="PTHR43150">
    <property type="entry name" value="HYPERKINETIC, ISOFORM M"/>
    <property type="match status" value="1"/>
</dbReference>
<evidence type="ECO:0000256" key="3">
    <source>
        <dbReference type="ARBA" id="ARBA00023002"/>
    </source>
</evidence>
<keyword evidence="3" id="KW-0560">Oxidoreductase</keyword>
<keyword evidence="2" id="KW-0521">NADP</keyword>
<keyword evidence="6" id="KW-1185">Reference proteome</keyword>
<evidence type="ECO:0000313" key="5">
    <source>
        <dbReference type="EMBL" id="KAL3320539.1"/>
    </source>
</evidence>
<name>A0ABD2QLZ5_9PLAT</name>
<keyword evidence="5" id="KW-0813">Transport</keyword>
<keyword evidence="5" id="KW-0406">Ion transport</keyword>
<keyword evidence="5" id="KW-0407">Ion channel</keyword>
<protein>
    <submittedName>
        <fullName evidence="5">Voltage-gated potassium channel subunit beta-3</fullName>
    </submittedName>
</protein>
<accession>A0ABD2QLZ5</accession>
<evidence type="ECO:0000256" key="2">
    <source>
        <dbReference type="ARBA" id="ARBA00022857"/>
    </source>
</evidence>
<proteinExistence type="inferred from homology"/>
<evidence type="ECO:0000313" key="6">
    <source>
        <dbReference type="Proteomes" id="UP001626550"/>
    </source>
</evidence>
<organism evidence="5 6">
    <name type="scientific">Cichlidogyrus casuarinus</name>
    <dbReference type="NCBI Taxonomy" id="1844966"/>
    <lineage>
        <taxon>Eukaryota</taxon>
        <taxon>Metazoa</taxon>
        <taxon>Spiralia</taxon>
        <taxon>Lophotrochozoa</taxon>
        <taxon>Platyhelminthes</taxon>
        <taxon>Monogenea</taxon>
        <taxon>Monopisthocotylea</taxon>
        <taxon>Dactylogyridea</taxon>
        <taxon>Ancyrocephalidae</taxon>
        <taxon>Cichlidogyrus</taxon>
    </lineage>
</organism>
<dbReference type="PANTHER" id="PTHR43150:SF3">
    <property type="entry name" value="VOLTAGE-GATED POTASSIUM CHANNEL SUBUNIT BETA-3"/>
    <property type="match status" value="1"/>
</dbReference>